<evidence type="ECO:0000256" key="7">
    <source>
        <dbReference type="PROSITE-ProRule" id="PRU00023"/>
    </source>
</evidence>
<feature type="repeat" description="ANK" evidence="7">
    <location>
        <begin position="1109"/>
        <end position="1141"/>
    </location>
</feature>
<keyword evidence="11" id="KW-0418">Kinase</keyword>
<dbReference type="Pfam" id="PF26616">
    <property type="entry name" value="CorA-like"/>
    <property type="match status" value="1"/>
</dbReference>
<organism evidence="11 12">
    <name type="scientific">Aspergillus udagawae</name>
    <dbReference type="NCBI Taxonomy" id="91492"/>
    <lineage>
        <taxon>Eukaryota</taxon>
        <taxon>Fungi</taxon>
        <taxon>Dikarya</taxon>
        <taxon>Ascomycota</taxon>
        <taxon>Pezizomycotina</taxon>
        <taxon>Eurotiomycetes</taxon>
        <taxon>Eurotiomycetidae</taxon>
        <taxon>Eurotiales</taxon>
        <taxon>Aspergillaceae</taxon>
        <taxon>Aspergillus</taxon>
        <taxon>Aspergillus subgen. Fumigati</taxon>
    </lineage>
</organism>
<keyword evidence="4 9" id="KW-1133">Transmembrane helix</keyword>
<keyword evidence="2 9" id="KW-0812">Transmembrane</keyword>
<name>A0A8H3P8M7_9EURO</name>
<dbReference type="SMART" id="SM00248">
    <property type="entry name" value="ANK"/>
    <property type="match status" value="5"/>
</dbReference>
<dbReference type="Gene3D" id="1.25.40.20">
    <property type="entry name" value="Ankyrin repeat-containing domain"/>
    <property type="match status" value="2"/>
</dbReference>
<evidence type="ECO:0000256" key="4">
    <source>
        <dbReference type="ARBA" id="ARBA00022989"/>
    </source>
</evidence>
<comment type="subcellular location">
    <subcellularLocation>
        <location evidence="1">Membrane</location>
        <topology evidence="1">Multi-pass membrane protein</topology>
    </subcellularLocation>
</comment>
<keyword evidence="11" id="KW-0808">Transferase</keyword>
<dbReference type="SUPFAM" id="SSF144083">
    <property type="entry name" value="Magnesium transport protein CorA, transmembrane region"/>
    <property type="match status" value="1"/>
</dbReference>
<dbReference type="SMART" id="SM00220">
    <property type="entry name" value="S_TKc"/>
    <property type="match status" value="1"/>
</dbReference>
<gene>
    <name evidence="11" type="ORF">IFM46972_07686</name>
</gene>
<keyword evidence="6 9" id="KW-0472">Membrane</keyword>
<dbReference type="PROSITE" id="PS50011">
    <property type="entry name" value="PROTEIN_KINASE_DOM"/>
    <property type="match status" value="1"/>
</dbReference>
<feature type="domain" description="Protein kinase" evidence="10">
    <location>
        <begin position="668"/>
        <end position="1002"/>
    </location>
</feature>
<dbReference type="PANTHER" id="PTHR24171">
    <property type="entry name" value="ANKYRIN REPEAT DOMAIN-CONTAINING PROTEIN 39-RELATED"/>
    <property type="match status" value="1"/>
</dbReference>
<dbReference type="Pfam" id="PF00069">
    <property type="entry name" value="Pkinase"/>
    <property type="match status" value="1"/>
</dbReference>
<dbReference type="Pfam" id="PF12796">
    <property type="entry name" value="Ank_2"/>
    <property type="match status" value="1"/>
</dbReference>
<proteinExistence type="predicted"/>
<dbReference type="GO" id="GO:0005524">
    <property type="term" value="F:ATP binding"/>
    <property type="evidence" value="ECO:0007669"/>
    <property type="project" value="InterPro"/>
</dbReference>
<dbReference type="Gene3D" id="1.10.510.10">
    <property type="entry name" value="Transferase(Phosphotransferase) domain 1"/>
    <property type="match status" value="1"/>
</dbReference>
<reference evidence="11 12" key="1">
    <citation type="submission" date="2020-01" db="EMBL/GenBank/DDBJ databases">
        <title>Draft genome sequence of Aspergillus udagawae IFM 46972.</title>
        <authorList>
            <person name="Takahashi H."/>
            <person name="Yaguchi T."/>
        </authorList>
    </citation>
    <scope>NUCLEOTIDE SEQUENCE [LARGE SCALE GENOMIC DNA]</scope>
    <source>
        <strain evidence="11 12">IFM 46972</strain>
    </source>
</reference>
<evidence type="ECO:0000259" key="10">
    <source>
        <dbReference type="PROSITE" id="PS50011"/>
    </source>
</evidence>
<comment type="caution">
    <text evidence="11">The sequence shown here is derived from an EMBL/GenBank/DDBJ whole genome shotgun (WGS) entry which is preliminary data.</text>
</comment>
<dbReference type="GO" id="GO:0016020">
    <property type="term" value="C:membrane"/>
    <property type="evidence" value="ECO:0007669"/>
    <property type="project" value="UniProtKB-SubCell"/>
</dbReference>
<feature type="region of interest" description="Disordered" evidence="8">
    <location>
        <begin position="1007"/>
        <end position="1036"/>
    </location>
</feature>
<dbReference type="Gene3D" id="1.20.58.340">
    <property type="entry name" value="Magnesium transport protein CorA, transmembrane region"/>
    <property type="match status" value="1"/>
</dbReference>
<dbReference type="SUPFAM" id="SSF56112">
    <property type="entry name" value="Protein kinase-like (PK-like)"/>
    <property type="match status" value="1"/>
</dbReference>
<evidence type="ECO:0000313" key="12">
    <source>
        <dbReference type="Proteomes" id="UP000465221"/>
    </source>
</evidence>
<feature type="repeat" description="ANK" evidence="7">
    <location>
        <begin position="1076"/>
        <end position="1108"/>
    </location>
</feature>
<dbReference type="InterPro" id="IPR000719">
    <property type="entry name" value="Prot_kinase_dom"/>
</dbReference>
<dbReference type="InterPro" id="IPR036770">
    <property type="entry name" value="Ankyrin_rpt-contain_sf"/>
</dbReference>
<sequence length="1287" mass="146868">MSVPIELDSLTPRVDIPSSPQIGPGQDMEGLGSDYYASIRPYLRYPAFASQPEKSDIYVFDSSPQEKAYSLTSSEIFESHIANTQKPAARIVHVSFDLFLVASSLIISRSICCQNSLRPSGITEQALRKLVSQYVIDTSFFDLVVSFGDKPRSSDAGHGGMKVKQKEDGVCDMQYLFTYAEDDNRGGIASWRIRQVCIFHRYDPSGWGNLWILIHAKPQSNVQRRMEQIVSTDPAALLGRWFSMHLLVLSTYLGNWRWYIRTLDDEIEKTVNLALTLDLSNPRTEDHKDRFVHLLKQQYLEDKLASLTSRLGVVLTTLHRLEKINSLFVSKGYSTDREFQTVADDLTYHVTCLEENLESVNVLQRKVRTISDLLAVTLTVENQAVTIDINNKMLGLNNKLLKLTDESLDGNATIRIVTLVTLIYLPASFVSSFLGMNLFSYGSAGNFQISHRFWIFVALAFPLTILTVGSWYCFSRRRQHQKDIRISAFSLLSAGFSDFPTVWERMEWPFRRYPPSELQRELLVQVTNAIQTPNFGPGRFAPRESLAKIWTAERLQRFFHHDLCSRQWFIRDIRRNFLQTMSILISVKWDDWSRFHEIFFSHQGSDGTLDRTDHSLRHYNLQSLRSESFLGPVFGSLFFDARYIFCPIDIEEGSNLSFEDGWRLPFLPAESQPRGRGGFGLITREVIAARHYYRSGDYRYGNTGGFETDVEVARKRFDSKLDFDRERLNLERIRDSVAQHKRIVLPISTVTIGHQFNILFPLAKMDLKKFLEGGLIFPEQCDMNELIDEATHLADALDHLHNRLGVFVRGYHMDLKPANILVYGYPEPQRQHGVGKWMITDFGLSIIQRLDRGDSTDGLRRDPDTETITRLQRMEGAYRAPEVRDGRISRRSDVWSFGCILVRVFAFKLDGIQGLQRLDELRRMNDDLDGTYCDDYFARGSPLDGHVLNPHIENWIRNLPYHRQAYSDEFLRNCAELLLSTLKINKNDRPDANKVKDALGSLKVALHREPRSSSSLESTSEHESRSSSVSDAPSQPPDLELAIMTDILVDAIKRNDLGGVERVLGQNIHIDKPDKDGNTPLGIAVTLQNETLVRRLLEANASVDARDVKGKTPLMIAVREGHTEMARLLLEMYADCTVYSDEGLTCLHYATLNNVSKTLFRLLIDQRFQSVSVDIPTKGPEQETPLMMLIKHFVDNDSWEGKFMALVDAGADVNRRNGFKTTPLRCAVSEGFIRAANLLIKNKANREVFSTVPGSAMTRLLEGAWPSRPESVHSGRSRYFFWRRSGH</sequence>
<dbReference type="PROSITE" id="PS50088">
    <property type="entry name" value="ANK_REPEAT"/>
    <property type="match status" value="2"/>
</dbReference>
<evidence type="ECO:0000313" key="11">
    <source>
        <dbReference type="EMBL" id="GFF44998.1"/>
    </source>
</evidence>
<keyword evidence="5 7" id="KW-0040">ANK repeat</keyword>
<dbReference type="SUPFAM" id="SSF48403">
    <property type="entry name" value="Ankyrin repeat"/>
    <property type="match status" value="1"/>
</dbReference>
<dbReference type="EMBL" id="BLKC01000060">
    <property type="protein sequence ID" value="GFF44998.1"/>
    <property type="molecule type" value="Genomic_DNA"/>
</dbReference>
<evidence type="ECO:0000256" key="8">
    <source>
        <dbReference type="SAM" id="MobiDB-lite"/>
    </source>
</evidence>
<dbReference type="Proteomes" id="UP000465221">
    <property type="component" value="Unassembled WGS sequence"/>
</dbReference>
<dbReference type="PROSITE" id="PS50297">
    <property type="entry name" value="ANK_REP_REGION"/>
    <property type="match status" value="2"/>
</dbReference>
<dbReference type="InterPro" id="IPR011009">
    <property type="entry name" value="Kinase-like_dom_sf"/>
</dbReference>
<evidence type="ECO:0000256" key="3">
    <source>
        <dbReference type="ARBA" id="ARBA00022737"/>
    </source>
</evidence>
<dbReference type="GO" id="GO:0004672">
    <property type="term" value="F:protein kinase activity"/>
    <property type="evidence" value="ECO:0007669"/>
    <property type="project" value="InterPro"/>
</dbReference>
<evidence type="ECO:0000256" key="9">
    <source>
        <dbReference type="SAM" id="Phobius"/>
    </source>
</evidence>
<evidence type="ECO:0000256" key="1">
    <source>
        <dbReference type="ARBA" id="ARBA00004141"/>
    </source>
</evidence>
<protein>
    <submittedName>
        <fullName evidence="11">Isoform 2 of receptor-interacting serine/threonine-protein kinase 4</fullName>
    </submittedName>
</protein>
<feature type="transmembrane region" description="Helical" evidence="9">
    <location>
        <begin position="416"/>
        <end position="441"/>
    </location>
</feature>
<evidence type="ECO:0000256" key="5">
    <source>
        <dbReference type="ARBA" id="ARBA00023043"/>
    </source>
</evidence>
<dbReference type="InterPro" id="IPR045863">
    <property type="entry name" value="CorA_TM1_TM2"/>
</dbReference>
<accession>A0A8H3P8M7</accession>
<feature type="transmembrane region" description="Helical" evidence="9">
    <location>
        <begin position="453"/>
        <end position="474"/>
    </location>
</feature>
<evidence type="ECO:0000256" key="2">
    <source>
        <dbReference type="ARBA" id="ARBA00022692"/>
    </source>
</evidence>
<keyword evidence="3" id="KW-0677">Repeat</keyword>
<dbReference type="InterPro" id="IPR058257">
    <property type="entry name" value="CorA-like_dom"/>
</dbReference>
<dbReference type="InterPro" id="IPR002110">
    <property type="entry name" value="Ankyrin_rpt"/>
</dbReference>
<evidence type="ECO:0000256" key="6">
    <source>
        <dbReference type="ARBA" id="ARBA00023136"/>
    </source>
</evidence>
<dbReference type="PANTHER" id="PTHR24171:SF9">
    <property type="entry name" value="ANKYRIN REPEAT DOMAIN-CONTAINING PROTEIN 39"/>
    <property type="match status" value="1"/>
</dbReference>
<keyword evidence="11" id="KW-0675">Receptor</keyword>